<dbReference type="InterPro" id="IPR036626">
    <property type="entry name" value="GpW_sf"/>
</dbReference>
<proteinExistence type="predicted"/>
<evidence type="ECO:0000313" key="3">
    <source>
        <dbReference type="Proteomes" id="UP000009045"/>
    </source>
</evidence>
<dbReference type="InterPro" id="IPR004174">
    <property type="entry name" value="GpW"/>
</dbReference>
<dbReference type="RefSeq" id="WP_014529409.1">
    <property type="nucleotide sequence ID" value="NC_017325.1"/>
</dbReference>
<name>F7X6P0_SINMM</name>
<feature type="compositionally biased region" description="Basic and acidic residues" evidence="1">
    <location>
        <begin position="598"/>
        <end position="610"/>
    </location>
</feature>
<dbReference type="GO" id="GO:0019068">
    <property type="term" value="P:virion assembly"/>
    <property type="evidence" value="ECO:0007669"/>
    <property type="project" value="InterPro"/>
</dbReference>
<dbReference type="NCBIfam" id="TIGR01539">
    <property type="entry name" value="portal_lambda"/>
    <property type="match status" value="1"/>
</dbReference>
<dbReference type="EMBL" id="CP001830">
    <property type="protein sequence ID" value="AEH78732.1"/>
    <property type="molecule type" value="Genomic_DNA"/>
</dbReference>
<accession>F7X6P0</accession>
<dbReference type="Gene3D" id="3.30.1580.10">
    <property type="entry name" value="Head-to-tail joining protein W"/>
    <property type="match status" value="1"/>
</dbReference>
<evidence type="ECO:0000313" key="2">
    <source>
        <dbReference type="EMBL" id="AEH78732.1"/>
    </source>
</evidence>
<feature type="compositionally biased region" description="Basic residues" evidence="1">
    <location>
        <begin position="635"/>
        <end position="652"/>
    </location>
</feature>
<dbReference type="Pfam" id="PF05136">
    <property type="entry name" value="Phage_portal_2"/>
    <property type="match status" value="1"/>
</dbReference>
<dbReference type="GO" id="GO:0005198">
    <property type="term" value="F:structural molecule activity"/>
    <property type="evidence" value="ECO:0007669"/>
    <property type="project" value="InterPro"/>
</dbReference>
<protein>
    <submittedName>
        <fullName evidence="2">Lambda family phage portal protein</fullName>
    </submittedName>
</protein>
<dbReference type="PATRIC" id="fig|707241.3.peg.1532"/>
<gene>
    <name evidence="2" type="ordered locus">SM11_chr1456</name>
</gene>
<dbReference type="KEGG" id="smx:SM11_chr1456"/>
<dbReference type="HOGENOM" id="CLU_027870_3_0_5"/>
<dbReference type="AlphaFoldDB" id="F7X6P0"/>
<sequence>MALTEQERAVLLARLDEAREALHQMEIGRAEVSLNYNGESVTYAATNIGALRQYVRDLEAKLGLRRFARARSRGSDLRMSGEVTILGPDAKPLSPAVRAAARVQVAKNRLMASSAYQGASYDHPSFAKWRPGTWSGQSALTWSRSELVDRLNDVARNDGWGAAGTSRLVDNIIGSGWTLAARPNHVSLNMTFEQAEEIADKIEALWRDYTQDVDKWCDAERTKTMAGVLGLAARQRFGPEGEAFGVIVWQDNAPLFQTAIHVVDPARCSNPNGRMDEEFLRDGVAIDGYGAPVGYHFRKSHPGEFYAGNTGLWHWEYVERETEWGRPIVVHAYEQKRAGMTRGVSDWAPVMRSIKQSTDYEDYESQAAMLNAVMAAFIETPFDPEELLDAMGADYGSDGIAKLFGEMSAAQKAYYGAAPIDLPGVRINTLQPGEKATLTKPEHPNANFEAFVNAALRKVASAIGVTYEQLTMDWSQVNYSSARAALLEIWRGFTAKKGGFASQFMAPIYRAWLEEVFDKGLIELPAGAVPFELNPAAWCHADWIGPGRGWIDPLREAQAASERLAGNLTTLQQEAAEQGRDWKMDAQQRARERAFYERLGLDPDPGKPEARSQASAAPPAEPGDETEEEVNGRTSARRHPAGIPRIARRKTA</sequence>
<dbReference type="Pfam" id="PF02831">
    <property type="entry name" value="gpW"/>
    <property type="match status" value="1"/>
</dbReference>
<organism evidence="2 3">
    <name type="scientific">Sinorhizobium meliloti (strain SM11)</name>
    <dbReference type="NCBI Taxonomy" id="707241"/>
    <lineage>
        <taxon>Bacteria</taxon>
        <taxon>Pseudomonadati</taxon>
        <taxon>Pseudomonadota</taxon>
        <taxon>Alphaproteobacteria</taxon>
        <taxon>Hyphomicrobiales</taxon>
        <taxon>Rhizobiaceae</taxon>
        <taxon>Sinorhizobium/Ensifer group</taxon>
        <taxon>Sinorhizobium</taxon>
    </lineage>
</organism>
<dbReference type="Proteomes" id="UP000009045">
    <property type="component" value="Chromosome"/>
</dbReference>
<feature type="region of interest" description="Disordered" evidence="1">
    <location>
        <begin position="598"/>
        <end position="652"/>
    </location>
</feature>
<evidence type="ECO:0000256" key="1">
    <source>
        <dbReference type="SAM" id="MobiDB-lite"/>
    </source>
</evidence>
<dbReference type="InterPro" id="IPR006429">
    <property type="entry name" value="Phage_lambda_portal"/>
</dbReference>
<dbReference type="SUPFAM" id="SSF64210">
    <property type="entry name" value="Head-to-tail joining protein W, gpW"/>
    <property type="match status" value="1"/>
</dbReference>
<reference evidence="2 3" key="1">
    <citation type="journal article" date="2011" name="J. Biotechnol.">
        <title>The complete genome sequence of the dominant Sinorhizobium meliloti field isolate SM11 extends the S. meliloti pan-genome.</title>
        <authorList>
            <person name="Schneiker-Bekel S."/>
            <person name="Wibberg D."/>
            <person name="Bekel T."/>
            <person name="Blom J."/>
            <person name="Linke B."/>
            <person name="Neuweger H."/>
            <person name="Stiens M."/>
            <person name="Vorholter F.J."/>
            <person name="Weidner S."/>
            <person name="Goesmann A."/>
            <person name="Puhler A."/>
            <person name="Schluter A."/>
        </authorList>
    </citation>
    <scope>NUCLEOTIDE SEQUENCE [LARGE SCALE GENOMIC DNA]</scope>
    <source>
        <strain evidence="2 3">SM11</strain>
    </source>
</reference>